<keyword evidence="7" id="KW-1185">Reference proteome</keyword>
<accession>A0AAV5GYP2</accession>
<comment type="similarity">
    <text evidence="2">Belongs to the SPP2 family.</text>
</comment>
<evidence type="ECO:0000256" key="4">
    <source>
        <dbReference type="SAM" id="MobiDB-lite"/>
    </source>
</evidence>
<gene>
    <name evidence="6" type="ORF">Rhopal_007658-T1</name>
</gene>
<organism evidence="6 7">
    <name type="scientific">Rhodotorula paludigena</name>
    <dbReference type="NCBI Taxonomy" id="86838"/>
    <lineage>
        <taxon>Eukaryota</taxon>
        <taxon>Fungi</taxon>
        <taxon>Dikarya</taxon>
        <taxon>Basidiomycota</taxon>
        <taxon>Pucciniomycotina</taxon>
        <taxon>Microbotryomycetes</taxon>
        <taxon>Sporidiobolales</taxon>
        <taxon>Sporidiobolaceae</taxon>
        <taxon>Rhodotorula</taxon>
    </lineage>
</organism>
<comment type="caution">
    <text evidence="6">The sequence shown here is derived from an EMBL/GenBank/DDBJ whole genome shotgun (WGS) entry which is preliminary data.</text>
</comment>
<evidence type="ECO:0000256" key="3">
    <source>
        <dbReference type="ARBA" id="ARBA00023242"/>
    </source>
</evidence>
<feature type="region of interest" description="Disordered" evidence="4">
    <location>
        <begin position="1"/>
        <end position="109"/>
    </location>
</feature>
<proteinExistence type="inferred from homology"/>
<dbReference type="EMBL" id="BQKY01000018">
    <property type="protein sequence ID" value="GJN94575.1"/>
    <property type="molecule type" value="Genomic_DNA"/>
</dbReference>
<feature type="compositionally biased region" description="Low complexity" evidence="4">
    <location>
        <begin position="15"/>
        <end position="44"/>
    </location>
</feature>
<dbReference type="Pfam" id="PF12656">
    <property type="entry name" value="G-patch_2"/>
    <property type="match status" value="1"/>
</dbReference>
<feature type="compositionally biased region" description="Gly residues" evidence="4">
    <location>
        <begin position="333"/>
        <end position="343"/>
    </location>
</feature>
<dbReference type="GO" id="GO:0000398">
    <property type="term" value="P:mRNA splicing, via spliceosome"/>
    <property type="evidence" value="ECO:0007669"/>
    <property type="project" value="InterPro"/>
</dbReference>
<evidence type="ECO:0000256" key="2">
    <source>
        <dbReference type="ARBA" id="ARBA00008576"/>
    </source>
</evidence>
<evidence type="ECO:0000259" key="5">
    <source>
        <dbReference type="Pfam" id="PF12656"/>
    </source>
</evidence>
<feature type="compositionally biased region" description="Low complexity" evidence="4">
    <location>
        <begin position="365"/>
        <end position="377"/>
    </location>
</feature>
<evidence type="ECO:0000256" key="1">
    <source>
        <dbReference type="ARBA" id="ARBA00004123"/>
    </source>
</evidence>
<dbReference type="InterPro" id="IPR045166">
    <property type="entry name" value="Spp2-like"/>
</dbReference>
<feature type="domain" description="Spp2/MOS2 G-patch" evidence="5">
    <location>
        <begin position="267"/>
        <end position="327"/>
    </location>
</feature>
<feature type="compositionally biased region" description="Low complexity" evidence="4">
    <location>
        <begin position="179"/>
        <end position="198"/>
    </location>
</feature>
<sequence>MSGISFKIAAPPRPSSAAASAPPSRPGSSASTSRRGAGASSGTSHRNHRGSPASDDSDDDEGGAGRNGQHDGRERKRPRLGDEEVVEFGRDGAKSKHQSAPTGPLVIPALPNKDWRLAAEELRAGRNGGPLRKKREMYLPEGSATGVMSMSAGQRARDETPVGNVERMNDEEVVGGLDQPAPRRAQREAAAVEAEPAPTTGEDAAEPARTTAAPETEEQRALRELLGGQAGAGAEEKELEAIQSAPDARGGPLDEGAAFKRDLESRPDEASLDDYARVPVGQFGLAMLRGMGWQPGQAASRSGRTGPVEAHVPSSRPALLGIGAKPMAEELGEGSGGKGGKGGKPPRRDKREDMRFVPLMKQAREGSASGSGRNSASPPIDFGTQRLDLFLAPRIALPAAAFPVRPLVPLPVSLTPAFVVPP</sequence>
<keyword evidence="3" id="KW-0539">Nucleus</keyword>
<feature type="region of interest" description="Disordered" evidence="4">
    <location>
        <begin position="294"/>
        <end position="382"/>
    </location>
</feature>
<feature type="compositionally biased region" description="Basic and acidic residues" evidence="4">
    <location>
        <begin position="257"/>
        <end position="269"/>
    </location>
</feature>
<dbReference type="PANTHER" id="PTHR15818:SF2">
    <property type="entry name" value="G-PATCH DOMAIN AND KOW MOTIFS-CONTAINING PROTEIN"/>
    <property type="match status" value="1"/>
</dbReference>
<feature type="region of interest" description="Disordered" evidence="4">
    <location>
        <begin position="144"/>
        <end position="272"/>
    </location>
</feature>
<dbReference type="Proteomes" id="UP001342314">
    <property type="component" value="Unassembled WGS sequence"/>
</dbReference>
<name>A0AAV5GYP2_9BASI</name>
<evidence type="ECO:0000313" key="6">
    <source>
        <dbReference type="EMBL" id="GJN94575.1"/>
    </source>
</evidence>
<reference evidence="6 7" key="1">
    <citation type="submission" date="2021-12" db="EMBL/GenBank/DDBJ databases">
        <title>High titer production of polyol ester of fatty acids by Rhodotorula paludigena BS15 towards product separation-free biomass refinery.</title>
        <authorList>
            <person name="Mano J."/>
            <person name="Ono H."/>
            <person name="Tanaka T."/>
            <person name="Naito K."/>
            <person name="Sushida H."/>
            <person name="Ike M."/>
            <person name="Tokuyasu K."/>
            <person name="Kitaoka M."/>
        </authorList>
    </citation>
    <scope>NUCLEOTIDE SEQUENCE [LARGE SCALE GENOMIC DNA]</scope>
    <source>
        <strain evidence="6 7">BS15</strain>
    </source>
</reference>
<dbReference type="AlphaFoldDB" id="A0AAV5GYP2"/>
<dbReference type="GO" id="GO:0005681">
    <property type="term" value="C:spliceosomal complex"/>
    <property type="evidence" value="ECO:0007669"/>
    <property type="project" value="TreeGrafter"/>
</dbReference>
<dbReference type="PANTHER" id="PTHR15818">
    <property type="entry name" value="G PATCH AND KOW-CONTAINING"/>
    <property type="match status" value="1"/>
</dbReference>
<comment type="subcellular location">
    <subcellularLocation>
        <location evidence="1">Nucleus</location>
    </subcellularLocation>
</comment>
<dbReference type="InterPro" id="IPR026822">
    <property type="entry name" value="Spp2/MOS2_G-patch"/>
</dbReference>
<evidence type="ECO:0000313" key="7">
    <source>
        <dbReference type="Proteomes" id="UP001342314"/>
    </source>
</evidence>
<feature type="compositionally biased region" description="Basic and acidic residues" evidence="4">
    <location>
        <begin position="68"/>
        <end position="94"/>
    </location>
</feature>
<protein>
    <recommendedName>
        <fullName evidence="5">Spp2/MOS2 G-patch domain-containing protein</fullName>
    </recommendedName>
</protein>